<gene>
    <name evidence="1" type="ORF">AVEN_275105_1</name>
</gene>
<accession>A0A4Y2VC24</accession>
<evidence type="ECO:0000313" key="2">
    <source>
        <dbReference type="Proteomes" id="UP000499080"/>
    </source>
</evidence>
<name>A0A4Y2VC24_ARAVE</name>
<sequence>MSKKNNDLSGICEEEQRSQEAYVEKNSDLKHMSKRSNDLKHMSKLMIFPPQSMSPQCCTLVDKISFTKDLLKECNADLDTCVLRCYKLQKQIT</sequence>
<reference evidence="1 2" key="1">
    <citation type="journal article" date="2019" name="Sci. Rep.">
        <title>Orb-weaving spider Araneus ventricosus genome elucidates the spidroin gene catalogue.</title>
        <authorList>
            <person name="Kono N."/>
            <person name="Nakamura H."/>
            <person name="Ohtoshi R."/>
            <person name="Moran D.A.P."/>
            <person name="Shinohara A."/>
            <person name="Yoshida Y."/>
            <person name="Fujiwara M."/>
            <person name="Mori M."/>
            <person name="Tomita M."/>
            <person name="Arakawa K."/>
        </authorList>
    </citation>
    <scope>NUCLEOTIDE SEQUENCE [LARGE SCALE GENOMIC DNA]</scope>
</reference>
<evidence type="ECO:0000313" key="1">
    <source>
        <dbReference type="EMBL" id="GBO22833.1"/>
    </source>
</evidence>
<keyword evidence="2" id="KW-1185">Reference proteome</keyword>
<organism evidence="1 2">
    <name type="scientific">Araneus ventricosus</name>
    <name type="common">Orbweaver spider</name>
    <name type="synonym">Epeira ventricosa</name>
    <dbReference type="NCBI Taxonomy" id="182803"/>
    <lineage>
        <taxon>Eukaryota</taxon>
        <taxon>Metazoa</taxon>
        <taxon>Ecdysozoa</taxon>
        <taxon>Arthropoda</taxon>
        <taxon>Chelicerata</taxon>
        <taxon>Arachnida</taxon>
        <taxon>Araneae</taxon>
        <taxon>Araneomorphae</taxon>
        <taxon>Entelegynae</taxon>
        <taxon>Araneoidea</taxon>
        <taxon>Araneidae</taxon>
        <taxon>Araneus</taxon>
    </lineage>
</organism>
<protein>
    <submittedName>
        <fullName evidence="1">Uncharacterized protein</fullName>
    </submittedName>
</protein>
<dbReference type="Proteomes" id="UP000499080">
    <property type="component" value="Unassembled WGS sequence"/>
</dbReference>
<proteinExistence type="predicted"/>
<dbReference type="AlphaFoldDB" id="A0A4Y2VC24"/>
<dbReference type="EMBL" id="BGPR01045907">
    <property type="protein sequence ID" value="GBO22833.1"/>
    <property type="molecule type" value="Genomic_DNA"/>
</dbReference>
<comment type="caution">
    <text evidence="1">The sequence shown here is derived from an EMBL/GenBank/DDBJ whole genome shotgun (WGS) entry which is preliminary data.</text>
</comment>